<proteinExistence type="predicted"/>
<accession>A0A937W3C0</accession>
<reference evidence="2" key="1">
    <citation type="submission" date="2019-03" db="EMBL/GenBank/DDBJ databases">
        <title>Lake Tanganyika Metagenome-Assembled Genomes (MAGs).</title>
        <authorList>
            <person name="Tran P."/>
        </authorList>
    </citation>
    <scope>NUCLEOTIDE SEQUENCE</scope>
    <source>
        <strain evidence="2">K_DeepCast_65m_m2_066</strain>
    </source>
</reference>
<dbReference type="InterPro" id="IPR013424">
    <property type="entry name" value="Ice-binding_C"/>
</dbReference>
<gene>
    <name evidence="2" type="ORF">FJZ47_16800</name>
</gene>
<dbReference type="EMBL" id="VGLS01000577">
    <property type="protein sequence ID" value="MBM3225443.1"/>
    <property type="molecule type" value="Genomic_DNA"/>
</dbReference>
<evidence type="ECO:0000259" key="1">
    <source>
        <dbReference type="Pfam" id="PF07589"/>
    </source>
</evidence>
<dbReference type="NCBIfam" id="TIGR02595">
    <property type="entry name" value="PEP_CTERM"/>
    <property type="match status" value="1"/>
</dbReference>
<evidence type="ECO:0000313" key="3">
    <source>
        <dbReference type="Proteomes" id="UP000712673"/>
    </source>
</evidence>
<evidence type="ECO:0000313" key="2">
    <source>
        <dbReference type="EMBL" id="MBM3225443.1"/>
    </source>
</evidence>
<sequence length="128" mass="13607">MCFICFIEVTFASPVSKVGAWNDPTGSQIQLLATNAGGSTIFGDVLADQGEFVGVSLPTNQIERALFQFRTTQGVSGFTIDDLTYAVAAAPTPSPIPEPASLLLLGTGVAGFGMLSLYRRHSQQRQRP</sequence>
<name>A0A937W3C0_UNCTE</name>
<dbReference type="Proteomes" id="UP000712673">
    <property type="component" value="Unassembled WGS sequence"/>
</dbReference>
<feature type="domain" description="Ice-binding protein C-terminal" evidence="1">
    <location>
        <begin position="95"/>
        <end position="114"/>
    </location>
</feature>
<comment type="caution">
    <text evidence="2">The sequence shown here is derived from an EMBL/GenBank/DDBJ whole genome shotgun (WGS) entry which is preliminary data.</text>
</comment>
<dbReference type="AlphaFoldDB" id="A0A937W3C0"/>
<organism evidence="2 3">
    <name type="scientific">Tectimicrobiota bacterium</name>
    <dbReference type="NCBI Taxonomy" id="2528274"/>
    <lineage>
        <taxon>Bacteria</taxon>
        <taxon>Pseudomonadati</taxon>
        <taxon>Nitrospinota/Tectimicrobiota group</taxon>
        <taxon>Candidatus Tectimicrobiota</taxon>
    </lineage>
</organism>
<dbReference type="Pfam" id="PF07589">
    <property type="entry name" value="PEP-CTERM"/>
    <property type="match status" value="1"/>
</dbReference>
<protein>
    <submittedName>
        <fullName evidence="2">PEP-CTERM sorting domain-containing protein</fullName>
    </submittedName>
</protein>